<dbReference type="GO" id="GO:0032259">
    <property type="term" value="P:methylation"/>
    <property type="evidence" value="ECO:0007669"/>
    <property type="project" value="UniProtKB-KW"/>
</dbReference>
<organism evidence="2 3">
    <name type="scientific">Methylocystis hirsuta</name>
    <dbReference type="NCBI Taxonomy" id="369798"/>
    <lineage>
        <taxon>Bacteria</taxon>
        <taxon>Pseudomonadati</taxon>
        <taxon>Pseudomonadota</taxon>
        <taxon>Alphaproteobacteria</taxon>
        <taxon>Hyphomicrobiales</taxon>
        <taxon>Methylocystaceae</taxon>
        <taxon>Methylocystis</taxon>
    </lineage>
</organism>
<dbReference type="GO" id="GO:0008168">
    <property type="term" value="F:methyltransferase activity"/>
    <property type="evidence" value="ECO:0007669"/>
    <property type="project" value="UniProtKB-KW"/>
</dbReference>
<reference evidence="2 3" key="1">
    <citation type="submission" date="2018-08" db="EMBL/GenBank/DDBJ databases">
        <title>Genome sequence of Methylocystis hirsuta CSC1, a methanotroph able to accumulate PHAs.</title>
        <authorList>
            <person name="Bordel S."/>
            <person name="Rodriguez E."/>
            <person name="Gancedo J."/>
            <person name="Munoz R."/>
        </authorList>
    </citation>
    <scope>NUCLEOTIDE SEQUENCE [LARGE SCALE GENOMIC DNA]</scope>
    <source>
        <strain evidence="2 3">CSC1</strain>
    </source>
</reference>
<dbReference type="AlphaFoldDB" id="A0A3M9XTX6"/>
<dbReference type="Gene3D" id="3.40.50.150">
    <property type="entry name" value="Vaccinia Virus protein VP39"/>
    <property type="match status" value="1"/>
</dbReference>
<protein>
    <submittedName>
        <fullName evidence="2">Class I SAM-dependent methyltransferase</fullName>
    </submittedName>
</protein>
<dbReference type="CDD" id="cd02440">
    <property type="entry name" value="AdoMet_MTases"/>
    <property type="match status" value="1"/>
</dbReference>
<dbReference type="InterPro" id="IPR041698">
    <property type="entry name" value="Methyltransf_25"/>
</dbReference>
<dbReference type="PANTHER" id="PTHR43591:SF24">
    <property type="entry name" value="2-METHOXY-6-POLYPRENYL-1,4-BENZOQUINOL METHYLASE, MITOCHONDRIAL"/>
    <property type="match status" value="1"/>
</dbReference>
<keyword evidence="2" id="KW-0489">Methyltransferase</keyword>
<proteinExistence type="predicted"/>
<feature type="domain" description="Methyltransferase" evidence="1">
    <location>
        <begin position="44"/>
        <end position="138"/>
    </location>
</feature>
<dbReference type="RefSeq" id="WP_123177587.1">
    <property type="nucleotide sequence ID" value="NZ_QWDD01000001.1"/>
</dbReference>
<dbReference type="PANTHER" id="PTHR43591">
    <property type="entry name" value="METHYLTRANSFERASE"/>
    <property type="match status" value="1"/>
</dbReference>
<dbReference type="OrthoDB" id="9787738at2"/>
<comment type="caution">
    <text evidence="2">The sequence shown here is derived from an EMBL/GenBank/DDBJ whole genome shotgun (WGS) entry which is preliminary data.</text>
</comment>
<evidence type="ECO:0000313" key="3">
    <source>
        <dbReference type="Proteomes" id="UP000268623"/>
    </source>
</evidence>
<evidence type="ECO:0000259" key="1">
    <source>
        <dbReference type="Pfam" id="PF13649"/>
    </source>
</evidence>
<dbReference type="Pfam" id="PF13649">
    <property type="entry name" value="Methyltransf_25"/>
    <property type="match status" value="1"/>
</dbReference>
<dbReference type="InterPro" id="IPR029063">
    <property type="entry name" value="SAM-dependent_MTases_sf"/>
</dbReference>
<dbReference type="SUPFAM" id="SSF53335">
    <property type="entry name" value="S-adenosyl-L-methionine-dependent methyltransferases"/>
    <property type="match status" value="1"/>
</dbReference>
<sequence>MTSDTARFVGDIPIFYDRGLGPVILEDYAADIADRTAASAPIDVLEMAAGTGIVTRKLRDSLGPQAKLTATDLNEPMLEVAKTKFGAAEQVTFRTADATALPFADNDFDAIVCQFGLMFFPDKDAAHREARRTLRPGGRYLFSVWDAPRYNPFPRLGLEVIERFFPGDPPQFLAFSCAEIDPIKESLIDAGFTDITISVRSRVKDVRDPMDFARGFVFGSPLFEQLRERGGVRPESLVEALAERLAQELGENPMRLPMQAIVYEARAA</sequence>
<name>A0A3M9XTX6_9HYPH</name>
<keyword evidence="2" id="KW-0808">Transferase</keyword>
<accession>A0A3M9XTX6</accession>
<evidence type="ECO:0000313" key="2">
    <source>
        <dbReference type="EMBL" id="RNJ51739.1"/>
    </source>
</evidence>
<dbReference type="EMBL" id="QWDD01000001">
    <property type="protein sequence ID" value="RNJ51739.1"/>
    <property type="molecule type" value="Genomic_DNA"/>
</dbReference>
<gene>
    <name evidence="2" type="ORF">D1O30_11565</name>
</gene>
<keyword evidence="3" id="KW-1185">Reference proteome</keyword>
<dbReference type="Proteomes" id="UP000268623">
    <property type="component" value="Unassembled WGS sequence"/>
</dbReference>